<dbReference type="PANTHER" id="PTHR34365:SF7">
    <property type="entry name" value="GLYCINE-RICH DOMAIN-CONTAINING PROTEIN 1"/>
    <property type="match status" value="1"/>
</dbReference>
<dbReference type="PANTHER" id="PTHR34365">
    <property type="entry name" value="ENOLASE (DUF1399)"/>
    <property type="match status" value="1"/>
</dbReference>
<name>A0ABY7EAC8_MYAAR</name>
<protein>
    <submittedName>
        <fullName evidence="1">GRDP2-like protein</fullName>
    </submittedName>
</protein>
<evidence type="ECO:0000313" key="2">
    <source>
        <dbReference type="Proteomes" id="UP001164746"/>
    </source>
</evidence>
<proteinExistence type="predicted"/>
<dbReference type="Proteomes" id="UP001164746">
    <property type="component" value="Chromosome 6"/>
</dbReference>
<keyword evidence="2" id="KW-1185">Reference proteome</keyword>
<reference evidence="1" key="1">
    <citation type="submission" date="2022-11" db="EMBL/GenBank/DDBJ databases">
        <title>Centuries of genome instability and evolution in soft-shell clam transmissible cancer (bioRxiv).</title>
        <authorList>
            <person name="Hart S.F.M."/>
            <person name="Yonemitsu M.A."/>
            <person name="Giersch R.M."/>
            <person name="Beal B.F."/>
            <person name="Arriagada G."/>
            <person name="Davis B.W."/>
            <person name="Ostrander E.A."/>
            <person name="Goff S.P."/>
            <person name="Metzger M.J."/>
        </authorList>
    </citation>
    <scope>NUCLEOTIDE SEQUENCE</scope>
    <source>
        <strain evidence="1">MELC-2E11</strain>
        <tissue evidence="1">Siphon/mantle</tissue>
    </source>
</reference>
<feature type="non-terminal residue" evidence="1">
    <location>
        <position position="1"/>
    </location>
</feature>
<evidence type="ECO:0000313" key="1">
    <source>
        <dbReference type="EMBL" id="WAR06795.1"/>
    </source>
</evidence>
<organism evidence="1 2">
    <name type="scientific">Mya arenaria</name>
    <name type="common">Soft-shell clam</name>
    <dbReference type="NCBI Taxonomy" id="6604"/>
    <lineage>
        <taxon>Eukaryota</taxon>
        <taxon>Metazoa</taxon>
        <taxon>Spiralia</taxon>
        <taxon>Lophotrochozoa</taxon>
        <taxon>Mollusca</taxon>
        <taxon>Bivalvia</taxon>
        <taxon>Autobranchia</taxon>
        <taxon>Heteroconchia</taxon>
        <taxon>Euheterodonta</taxon>
        <taxon>Imparidentia</taxon>
        <taxon>Neoheterodontei</taxon>
        <taxon>Myida</taxon>
        <taxon>Myoidea</taxon>
        <taxon>Myidae</taxon>
        <taxon>Mya</taxon>
    </lineage>
</organism>
<gene>
    <name evidence="1" type="ORF">MAR_016753</name>
</gene>
<accession>A0ABY7EAC8</accession>
<dbReference type="InterPro" id="IPR009836">
    <property type="entry name" value="GRDP-like"/>
</dbReference>
<dbReference type="Pfam" id="PF07173">
    <property type="entry name" value="GRDP-like"/>
    <property type="match status" value="1"/>
</dbReference>
<dbReference type="EMBL" id="CP111017">
    <property type="protein sequence ID" value="WAR06795.1"/>
    <property type="molecule type" value="Genomic_DNA"/>
</dbReference>
<sequence length="783" mass="90594">MSNKYDMLYSMFIRYEKFWLPLAAQYPDETLCAPLDIHWVWHCHMLTPRAYLEAEKAKNLYLIGDCNNLDTQAIHLVDFLREVDQNRHIYELKNIKRAVYRYEHFWLPLAAKYPDETLCAPLDIQWVWHCHMLAPRAYVEDCKAIVGTVLDHEEKNSYERHISLNKSASYWERLYGDEPFNVNYSDTFDETMLEHFKSKISYDILSSAKRQSSFYYQVSLPHYKDRTYLLQAKERYKKFLYLRKQNVGDYLVPCYDIDLIWHTHMKTPLAYKKDTEKILGYHFNHDDSTTDRSDGSKLSNGDRVTKRKWKDLYGEPYVKAGAMYRGEPSVGTLETISKKSLFEMSEKYCCISIKKVIARRTPSDNRRKSKFKIDCWSREVDGTTKDDHLFHLTSSNAIKIDDDIFEWDVSVPVIYPKNKAIPCSNLLSLVLTEKRRVALFWSSRKETGSMEHVLNVDKIYKETEGDVSRVITLYFRLGCLDVTVEAKHTDIKAKPLKLHLSPGWYTNAIIPENIRQLWGPVPFHKLPVGVDNSCIVATHSVPLMTSVVQVFHEDQMLAISHLIGTEQLPLPTQIIQSQSEIPALNPKIGQRAMLIKNTGGDWGIVTGEWHGFKKGKTAIRVGRRTFGGVKRNLGALLVNLYKNCPENSIEHTSSSFNYNQYANWSFKLDAVQANFNHGHVNISSTTEVPENIALTFSVALLHVFCVPRPKDWTEGQRFEPKTSYFEWKTSDIRISDALTFFRAAGILHNTPSNHYIRNKPLVEVQEEEVPVGEVVEVVEADVE</sequence>